<dbReference type="AlphaFoldDB" id="A0A1A8XQA0"/>
<keyword evidence="2" id="KW-1185">Reference proteome</keyword>
<sequence>MEPRKPRLMLEAGWIGRHDSEETHMQTDCISESICGAHDRGQSLIVASPFPEVLAPSGSLGSSGR</sequence>
<dbReference type="EMBL" id="FLQX01000119">
    <property type="protein sequence ID" value="SBT07315.1"/>
    <property type="molecule type" value="Genomic_DNA"/>
</dbReference>
<dbReference type="STRING" id="1860102.ACCAA_420033"/>
<proteinExistence type="predicted"/>
<dbReference type="Proteomes" id="UP000199169">
    <property type="component" value="Unassembled WGS sequence"/>
</dbReference>
<reference evidence="1 2" key="1">
    <citation type="submission" date="2016-06" db="EMBL/GenBank/DDBJ databases">
        <authorList>
            <person name="Kjaerup R.B."/>
            <person name="Dalgaard T.S."/>
            <person name="Juul-Madsen H.R."/>
        </authorList>
    </citation>
    <scope>NUCLEOTIDE SEQUENCE [LARGE SCALE GENOMIC DNA]</scope>
    <source>
        <strain evidence="1">3</strain>
    </source>
</reference>
<gene>
    <name evidence="1" type="ORF">ACCAA_420033</name>
</gene>
<evidence type="ECO:0000313" key="1">
    <source>
        <dbReference type="EMBL" id="SBT07315.1"/>
    </source>
</evidence>
<protein>
    <submittedName>
        <fullName evidence="1">Uncharacterized protein</fullName>
    </submittedName>
</protein>
<evidence type="ECO:0000313" key="2">
    <source>
        <dbReference type="Proteomes" id="UP000199169"/>
    </source>
</evidence>
<accession>A0A1A8XQA0</accession>
<organism evidence="1 2">
    <name type="scientific">Candidatus Accumulibacter aalborgensis</name>
    <dbReference type="NCBI Taxonomy" id="1860102"/>
    <lineage>
        <taxon>Bacteria</taxon>
        <taxon>Pseudomonadati</taxon>
        <taxon>Pseudomonadota</taxon>
        <taxon>Betaproteobacteria</taxon>
        <taxon>Candidatus Accumulibacter</taxon>
    </lineage>
</organism>
<name>A0A1A8XQA0_9PROT</name>